<evidence type="ECO:0000256" key="3">
    <source>
        <dbReference type="SAM" id="MobiDB-lite"/>
    </source>
</evidence>
<organism evidence="5 6">
    <name type="scientific">Actinokineospora iranica</name>
    <dbReference type="NCBI Taxonomy" id="1271860"/>
    <lineage>
        <taxon>Bacteria</taxon>
        <taxon>Bacillati</taxon>
        <taxon>Actinomycetota</taxon>
        <taxon>Actinomycetes</taxon>
        <taxon>Pseudonocardiales</taxon>
        <taxon>Pseudonocardiaceae</taxon>
        <taxon>Actinokineospora</taxon>
    </lineage>
</organism>
<dbReference type="RefSeq" id="WP_091452909.1">
    <property type="nucleotide sequence ID" value="NZ_FMZZ01000009.1"/>
</dbReference>
<dbReference type="AlphaFoldDB" id="A0A1G6TJR8"/>
<dbReference type="STRING" id="1271860.SAMN05216174_109181"/>
<dbReference type="InterPro" id="IPR050559">
    <property type="entry name" value="P-Pant_transferase_sf"/>
</dbReference>
<dbReference type="Proteomes" id="UP000199501">
    <property type="component" value="Unassembled WGS sequence"/>
</dbReference>
<name>A0A1G6TJR8_9PSEU</name>
<dbReference type="OrthoDB" id="190168at2"/>
<dbReference type="GO" id="GO:0005829">
    <property type="term" value="C:cytosol"/>
    <property type="evidence" value="ECO:0007669"/>
    <property type="project" value="TreeGrafter"/>
</dbReference>
<feature type="region of interest" description="Disordered" evidence="3">
    <location>
        <begin position="69"/>
        <end position="88"/>
    </location>
</feature>
<proteinExistence type="inferred from homology"/>
<accession>A0A1G6TJR8</accession>
<keyword evidence="6" id="KW-1185">Reference proteome</keyword>
<dbReference type="InterPro" id="IPR008278">
    <property type="entry name" value="4-PPantetheinyl_Trfase_dom"/>
</dbReference>
<feature type="domain" description="4'-phosphopantetheinyl transferase" evidence="4">
    <location>
        <begin position="104"/>
        <end position="179"/>
    </location>
</feature>
<dbReference type="InterPro" id="IPR037143">
    <property type="entry name" value="4-PPantetheinyl_Trfase_dom_sf"/>
</dbReference>
<dbReference type="PANTHER" id="PTHR12215">
    <property type="entry name" value="PHOSPHOPANTETHEINE TRANSFERASE"/>
    <property type="match status" value="1"/>
</dbReference>
<evidence type="ECO:0000313" key="5">
    <source>
        <dbReference type="EMBL" id="SDD29313.1"/>
    </source>
</evidence>
<gene>
    <name evidence="5" type="ORF">SAMN05216174_109181</name>
</gene>
<reference evidence="6" key="1">
    <citation type="submission" date="2016-10" db="EMBL/GenBank/DDBJ databases">
        <authorList>
            <person name="Varghese N."/>
            <person name="Submissions S."/>
        </authorList>
    </citation>
    <scope>NUCLEOTIDE SEQUENCE [LARGE SCALE GENOMIC DNA]</scope>
    <source>
        <strain evidence="6">IBRC-M 10403</strain>
    </source>
</reference>
<dbReference type="Gene3D" id="3.90.470.20">
    <property type="entry name" value="4'-phosphopantetheinyl transferase domain"/>
    <property type="match status" value="2"/>
</dbReference>
<keyword evidence="2 5" id="KW-0808">Transferase</keyword>
<dbReference type="GO" id="GO:0019878">
    <property type="term" value="P:lysine biosynthetic process via aminoadipic acid"/>
    <property type="evidence" value="ECO:0007669"/>
    <property type="project" value="TreeGrafter"/>
</dbReference>
<comment type="similarity">
    <text evidence="1">Belongs to the P-Pant transferase superfamily. Gsp/Sfp/HetI/AcpT family.</text>
</comment>
<protein>
    <submittedName>
        <fullName evidence="5">4'-phosphopantetheinyl transferase</fullName>
    </submittedName>
</protein>
<dbReference type="EMBL" id="FMZZ01000009">
    <property type="protein sequence ID" value="SDD29313.1"/>
    <property type="molecule type" value="Genomic_DNA"/>
</dbReference>
<evidence type="ECO:0000256" key="2">
    <source>
        <dbReference type="ARBA" id="ARBA00022679"/>
    </source>
</evidence>
<dbReference type="GO" id="GO:0000287">
    <property type="term" value="F:magnesium ion binding"/>
    <property type="evidence" value="ECO:0007669"/>
    <property type="project" value="InterPro"/>
</dbReference>
<dbReference type="SUPFAM" id="SSF56214">
    <property type="entry name" value="4'-phosphopantetheinyl transferase"/>
    <property type="match status" value="2"/>
</dbReference>
<dbReference type="GO" id="GO:0008897">
    <property type="term" value="F:holo-[acyl-carrier-protein] synthase activity"/>
    <property type="evidence" value="ECO:0007669"/>
    <property type="project" value="InterPro"/>
</dbReference>
<dbReference type="Pfam" id="PF01648">
    <property type="entry name" value="ACPS"/>
    <property type="match status" value="1"/>
</dbReference>
<evidence type="ECO:0000259" key="4">
    <source>
        <dbReference type="Pfam" id="PF01648"/>
    </source>
</evidence>
<evidence type="ECO:0000256" key="1">
    <source>
        <dbReference type="ARBA" id="ARBA00010990"/>
    </source>
</evidence>
<sequence length="228" mass="24179">MRCEVHLAHPAAPTPALLDLLDPVEQVRGETYARAVDRARFLTGRVMAKALVGRELGVPPRAVRFDSTCPDCDRPHGKPRVGGGPELSISHSGDRVAVALAAAPVGVDVEQVVERELMAELVRMSLTEREQSALTTPVPGFFTYWSRKEAVLKATGKGLAVPMRAIAVSAPDEQPALLDGTKAGLLPATTHLVDIDAGPGYRACVAVLGDAAPQVRVLWADDLVKGLS</sequence>
<evidence type="ECO:0000313" key="6">
    <source>
        <dbReference type="Proteomes" id="UP000199501"/>
    </source>
</evidence>
<dbReference type="PANTHER" id="PTHR12215:SF10">
    <property type="entry name" value="L-AMINOADIPATE-SEMIALDEHYDE DEHYDROGENASE-PHOSPHOPANTETHEINYL TRANSFERASE"/>
    <property type="match status" value="1"/>
</dbReference>